<dbReference type="GO" id="GO:0005524">
    <property type="term" value="F:ATP binding"/>
    <property type="evidence" value="ECO:0007669"/>
    <property type="project" value="UniProtKB-KW"/>
</dbReference>
<dbReference type="PATRIC" id="fig|36847.3.peg.42"/>
<dbReference type="InterPro" id="IPR003439">
    <property type="entry name" value="ABC_transporter-like_ATP-bd"/>
</dbReference>
<dbReference type="PROSITE" id="PS50893">
    <property type="entry name" value="ABC_TRANSPORTER_2"/>
    <property type="match status" value="1"/>
</dbReference>
<dbReference type="SMART" id="SM00382">
    <property type="entry name" value="AAA"/>
    <property type="match status" value="1"/>
</dbReference>
<dbReference type="PANTHER" id="PTHR43166">
    <property type="entry name" value="AMINO ACID IMPORT ATP-BINDING PROTEIN"/>
    <property type="match status" value="1"/>
</dbReference>
<evidence type="ECO:0000256" key="6">
    <source>
        <dbReference type="ARBA" id="ARBA00022967"/>
    </source>
</evidence>
<dbReference type="Proteomes" id="UP000070539">
    <property type="component" value="Unassembled WGS sequence"/>
</dbReference>
<evidence type="ECO:0000313" key="11">
    <source>
        <dbReference type="Proteomes" id="UP000070539"/>
    </source>
</evidence>
<dbReference type="PROSITE" id="PS00211">
    <property type="entry name" value="ABC_TRANSPORTER_1"/>
    <property type="match status" value="1"/>
</dbReference>
<keyword evidence="6" id="KW-1278">Translocase</keyword>
<dbReference type="SUPFAM" id="SSF52540">
    <property type="entry name" value="P-loop containing nucleoside triphosphate hydrolases"/>
    <property type="match status" value="1"/>
</dbReference>
<dbReference type="GO" id="GO:0005886">
    <property type="term" value="C:plasma membrane"/>
    <property type="evidence" value="ECO:0007669"/>
    <property type="project" value="UniProtKB-ARBA"/>
</dbReference>
<dbReference type="SMART" id="SM00930">
    <property type="entry name" value="NIL"/>
    <property type="match status" value="1"/>
</dbReference>
<dbReference type="CDD" id="cd03258">
    <property type="entry name" value="ABC_MetN_methionine_transporter"/>
    <property type="match status" value="1"/>
</dbReference>
<comment type="similarity">
    <text evidence="1">Belongs to the ABC transporter superfamily.</text>
</comment>
<evidence type="ECO:0000256" key="1">
    <source>
        <dbReference type="ARBA" id="ARBA00005417"/>
    </source>
</evidence>
<evidence type="ECO:0000259" key="9">
    <source>
        <dbReference type="PROSITE" id="PS50893"/>
    </source>
</evidence>
<keyword evidence="5 10" id="KW-0067">ATP-binding</keyword>
<dbReference type="STRING" id="36847.CLNEO_00370"/>
<dbReference type="InterPro" id="IPR027417">
    <property type="entry name" value="P-loop_NTPase"/>
</dbReference>
<evidence type="ECO:0000256" key="5">
    <source>
        <dbReference type="ARBA" id="ARBA00022840"/>
    </source>
</evidence>
<dbReference type="AlphaFoldDB" id="A0A136WHD5"/>
<dbReference type="PANTHER" id="PTHR43166:SF30">
    <property type="entry name" value="METHIONINE IMPORT ATP-BINDING PROTEIN METN"/>
    <property type="match status" value="1"/>
</dbReference>
<evidence type="ECO:0000256" key="4">
    <source>
        <dbReference type="ARBA" id="ARBA00022741"/>
    </source>
</evidence>
<dbReference type="GO" id="GO:0006865">
    <property type="term" value="P:amino acid transport"/>
    <property type="evidence" value="ECO:0007669"/>
    <property type="project" value="UniProtKB-KW"/>
</dbReference>
<keyword evidence="3" id="KW-1003">Cell membrane</keyword>
<sequence length="354" mass="39507">MDIFLKLGKRKGGKDMEKKEIMIHLEGISKSFPQKRGSLEVLKEIDLQIEKGEVFGIIGMSGAGKSTLVRCINLLERPTKGRVYLDGAELTCLPEKELRQQRHSMGMIFQQFHLLMQRTALENVCFPLEISGVPKEMARARAEELLDLVGLGERLGAYPSQLSGGQKQRVAIARALATEPKVLLCDEATSALDPNTTAGVLRLLKDINERLGITIVVITHEMSVIQEICNRVAIIDDGQIAEMGGVEEIFRAPKTQPGRELVYHEGARREALEGPMENCYRVVFRGGISGDPILGGMMVECNAVANILSGNTRMLDGRVYGQMMIQLPEDKEMREKMLAYLREREVEVEEVHYV</sequence>
<proteinExistence type="inferred from homology"/>
<dbReference type="EC" id="3.6.3.-" evidence="10"/>
<dbReference type="SUPFAM" id="SSF55021">
    <property type="entry name" value="ACT-like"/>
    <property type="match status" value="1"/>
</dbReference>
<dbReference type="InterPro" id="IPR018449">
    <property type="entry name" value="NIL_domain"/>
</dbReference>
<dbReference type="Pfam" id="PF00005">
    <property type="entry name" value="ABC_tran"/>
    <property type="match status" value="1"/>
</dbReference>
<feature type="domain" description="ABC transporter" evidence="9">
    <location>
        <begin position="23"/>
        <end position="262"/>
    </location>
</feature>
<dbReference type="RefSeq" id="WP_330382542.1">
    <property type="nucleotide sequence ID" value="NZ_LRVM01000001.1"/>
</dbReference>
<evidence type="ECO:0000313" key="10">
    <source>
        <dbReference type="EMBL" id="KXL53942.1"/>
    </source>
</evidence>
<dbReference type="InterPro" id="IPR045865">
    <property type="entry name" value="ACT-like_dom_sf"/>
</dbReference>
<evidence type="ECO:0000256" key="2">
    <source>
        <dbReference type="ARBA" id="ARBA00022448"/>
    </source>
</evidence>
<accession>A0A136WHD5</accession>
<name>A0A136WHD5_9FIRM</name>
<dbReference type="Gene3D" id="3.40.50.300">
    <property type="entry name" value="P-loop containing nucleotide triphosphate hydrolases"/>
    <property type="match status" value="1"/>
</dbReference>
<dbReference type="InterPro" id="IPR041701">
    <property type="entry name" value="MetN_ABC"/>
</dbReference>
<keyword evidence="10" id="KW-0378">Hydrolase</keyword>
<protein>
    <submittedName>
        <fullName evidence="10">Methionine import ATP-binding protein MetN</fullName>
        <ecNumber evidence="10">3.6.3.-</ecNumber>
    </submittedName>
</protein>
<keyword evidence="7" id="KW-0029">Amino-acid transport</keyword>
<evidence type="ECO:0000256" key="8">
    <source>
        <dbReference type="ARBA" id="ARBA00023136"/>
    </source>
</evidence>
<dbReference type="EMBL" id="LRVM01000001">
    <property type="protein sequence ID" value="KXL53942.1"/>
    <property type="molecule type" value="Genomic_DNA"/>
</dbReference>
<dbReference type="InterPro" id="IPR050086">
    <property type="entry name" value="MetN_ABC_transporter-like"/>
</dbReference>
<dbReference type="InterPro" id="IPR017871">
    <property type="entry name" value="ABC_transporter-like_CS"/>
</dbReference>
<comment type="caution">
    <text evidence="10">The sequence shown here is derived from an EMBL/GenBank/DDBJ whole genome shotgun (WGS) entry which is preliminary data.</text>
</comment>
<reference evidence="10 11" key="1">
    <citation type="submission" date="2016-01" db="EMBL/GenBank/DDBJ databases">
        <title>Genome sequence of Clostridium neopropionicum X4, DSM-3847.</title>
        <authorList>
            <person name="Poehlein A."/>
            <person name="Beck M.H."/>
            <person name="Bengelsdorf F.R."/>
            <person name="Daniel R."/>
            <person name="Duerre P."/>
        </authorList>
    </citation>
    <scope>NUCLEOTIDE SEQUENCE [LARGE SCALE GENOMIC DNA]</scope>
    <source>
        <strain evidence="10 11">DSM-3847</strain>
    </source>
</reference>
<organism evidence="10 11">
    <name type="scientific">Anaerotignum neopropionicum</name>
    <dbReference type="NCBI Taxonomy" id="36847"/>
    <lineage>
        <taxon>Bacteria</taxon>
        <taxon>Bacillati</taxon>
        <taxon>Bacillota</taxon>
        <taxon>Clostridia</taxon>
        <taxon>Lachnospirales</taxon>
        <taxon>Anaerotignaceae</taxon>
        <taxon>Anaerotignum</taxon>
    </lineage>
</organism>
<keyword evidence="2" id="KW-0813">Transport</keyword>
<dbReference type="Gene3D" id="3.30.70.260">
    <property type="match status" value="1"/>
</dbReference>
<evidence type="ECO:0000256" key="7">
    <source>
        <dbReference type="ARBA" id="ARBA00022970"/>
    </source>
</evidence>
<keyword evidence="4" id="KW-0547">Nucleotide-binding</keyword>
<dbReference type="Pfam" id="PF09383">
    <property type="entry name" value="NIL"/>
    <property type="match status" value="1"/>
</dbReference>
<keyword evidence="8" id="KW-0472">Membrane</keyword>
<dbReference type="FunFam" id="3.40.50.300:FF:000056">
    <property type="entry name" value="Cell division ATP-binding protein FtsE"/>
    <property type="match status" value="1"/>
</dbReference>
<dbReference type="InterPro" id="IPR003593">
    <property type="entry name" value="AAA+_ATPase"/>
</dbReference>
<evidence type="ECO:0000256" key="3">
    <source>
        <dbReference type="ARBA" id="ARBA00022475"/>
    </source>
</evidence>
<dbReference type="GO" id="GO:0016887">
    <property type="term" value="F:ATP hydrolysis activity"/>
    <property type="evidence" value="ECO:0007669"/>
    <property type="project" value="InterPro"/>
</dbReference>
<keyword evidence="11" id="KW-1185">Reference proteome</keyword>
<gene>
    <name evidence="10" type="primary">metN_1</name>
    <name evidence="10" type="ORF">CLNEO_00370</name>
</gene>